<comment type="subunit">
    <text evidence="2">Interacts with ribosomal protein uL14 (rplN).</text>
</comment>
<keyword evidence="2" id="KW-0678">Repressor</keyword>
<evidence type="ECO:0000256" key="2">
    <source>
        <dbReference type="HAMAP-Rule" id="MF_01477"/>
    </source>
</evidence>
<dbReference type="AlphaFoldDB" id="A0AB38YI64"/>
<name>A0AB38YI64_9GAMM</name>
<dbReference type="PANTHER" id="PTHR21043">
    <property type="entry name" value="IOJAP SUPERFAMILY ORTHOLOG"/>
    <property type="match status" value="1"/>
</dbReference>
<comment type="similarity">
    <text evidence="1 2">Belongs to the Iojap/RsfS family.</text>
</comment>
<dbReference type="NCBIfam" id="TIGR00090">
    <property type="entry name" value="rsfS_iojap_ybeB"/>
    <property type="match status" value="1"/>
</dbReference>
<dbReference type="RefSeq" id="WP_304996291.1">
    <property type="nucleotide sequence ID" value="NZ_CP101717.1"/>
</dbReference>
<evidence type="ECO:0000256" key="3">
    <source>
        <dbReference type="SAM" id="MobiDB-lite"/>
    </source>
</evidence>
<proteinExistence type="inferred from homology"/>
<comment type="subcellular location">
    <subcellularLocation>
        <location evidence="2">Cytoplasm</location>
    </subcellularLocation>
</comment>
<dbReference type="EMBL" id="CP101717">
    <property type="protein sequence ID" value="WLD59000.1"/>
    <property type="molecule type" value="Genomic_DNA"/>
</dbReference>
<organism evidence="4">
    <name type="scientific">Salinispirillum sp. LH 10-3-1</name>
    <dbReference type="NCBI Taxonomy" id="2952525"/>
    <lineage>
        <taxon>Bacteria</taxon>
        <taxon>Pseudomonadati</taxon>
        <taxon>Pseudomonadota</taxon>
        <taxon>Gammaproteobacteria</taxon>
        <taxon>Oceanospirillales</taxon>
        <taxon>Saccharospirillaceae</taxon>
        <taxon>Salinispirillum</taxon>
    </lineage>
</organism>
<evidence type="ECO:0000313" key="4">
    <source>
        <dbReference type="EMBL" id="WLD59000.1"/>
    </source>
</evidence>
<dbReference type="Gene3D" id="3.30.460.10">
    <property type="entry name" value="Beta Polymerase, domain 2"/>
    <property type="match status" value="1"/>
</dbReference>
<gene>
    <name evidence="2 4" type="primary">rsfS</name>
    <name evidence="4" type="ORF">NFC81_04240</name>
</gene>
<accession>A0AB38YI64</accession>
<protein>
    <recommendedName>
        <fullName evidence="2">Ribosomal silencing factor RsfS</fullName>
    </recommendedName>
</protein>
<dbReference type="InterPro" id="IPR043519">
    <property type="entry name" value="NT_sf"/>
</dbReference>
<feature type="region of interest" description="Disordered" evidence="3">
    <location>
        <begin position="106"/>
        <end position="125"/>
    </location>
</feature>
<dbReference type="GO" id="GO:0005737">
    <property type="term" value="C:cytoplasm"/>
    <property type="evidence" value="ECO:0007669"/>
    <property type="project" value="UniProtKB-SubCell"/>
</dbReference>
<dbReference type="GO" id="GO:0090071">
    <property type="term" value="P:negative regulation of ribosome biogenesis"/>
    <property type="evidence" value="ECO:0007669"/>
    <property type="project" value="UniProtKB-UniRule"/>
</dbReference>
<comment type="function">
    <text evidence="2">Functions as a ribosomal silencing factor. Interacts with ribosomal protein uL14 (rplN), blocking formation of intersubunit bridge B8. Prevents association of the 30S and 50S ribosomal subunits and the formation of functional ribosomes, thus repressing translation.</text>
</comment>
<keyword evidence="2" id="KW-0810">Translation regulation</keyword>
<dbReference type="PANTHER" id="PTHR21043:SF0">
    <property type="entry name" value="MITOCHONDRIAL ASSEMBLY OF RIBOSOMAL LARGE SUBUNIT PROTEIN 1"/>
    <property type="match status" value="1"/>
</dbReference>
<keyword evidence="2" id="KW-0963">Cytoplasm</keyword>
<dbReference type="HAMAP" id="MF_01477">
    <property type="entry name" value="Iojap_RsfS"/>
    <property type="match status" value="1"/>
</dbReference>
<dbReference type="GO" id="GO:0017148">
    <property type="term" value="P:negative regulation of translation"/>
    <property type="evidence" value="ECO:0007669"/>
    <property type="project" value="UniProtKB-UniRule"/>
</dbReference>
<sequence>MNSEQMQEIITNALEDVKAQNLIALDVRDKTSVTDMMLVASGTSTRHLQALVANVDTEMSKLGIEPLGREGETGSDWVLIDYGDVVVHVMLPETRALYDLEQLWSGASPSDNVAGDGTSAADSVE</sequence>
<evidence type="ECO:0000256" key="1">
    <source>
        <dbReference type="ARBA" id="ARBA00010574"/>
    </source>
</evidence>
<dbReference type="GO" id="GO:0043023">
    <property type="term" value="F:ribosomal large subunit binding"/>
    <property type="evidence" value="ECO:0007669"/>
    <property type="project" value="TreeGrafter"/>
</dbReference>
<reference evidence="4" key="1">
    <citation type="submission" date="2022-07" db="EMBL/GenBank/DDBJ databases">
        <title>Complete genome sequence of Salinispirillum sp. LH10-3-1 capable of multiple carbohydrate inversion isolated from a soda lake.</title>
        <authorList>
            <person name="Liu J."/>
            <person name="Zhai Y."/>
            <person name="Zhang H."/>
            <person name="Yang H."/>
            <person name="Qu J."/>
            <person name="Li J."/>
        </authorList>
    </citation>
    <scope>NUCLEOTIDE SEQUENCE</scope>
    <source>
        <strain evidence="4">LH 10-3-1</strain>
    </source>
</reference>
<dbReference type="SUPFAM" id="SSF81301">
    <property type="entry name" value="Nucleotidyltransferase"/>
    <property type="match status" value="1"/>
</dbReference>
<dbReference type="InterPro" id="IPR004394">
    <property type="entry name" value="Iojap/RsfS/C7orf30"/>
</dbReference>
<dbReference type="GO" id="GO:0042256">
    <property type="term" value="P:cytosolic ribosome assembly"/>
    <property type="evidence" value="ECO:0007669"/>
    <property type="project" value="UniProtKB-UniRule"/>
</dbReference>
<dbReference type="Pfam" id="PF02410">
    <property type="entry name" value="RsfS"/>
    <property type="match status" value="1"/>
</dbReference>